<protein>
    <submittedName>
        <fullName evidence="2">Uncharacterized protein</fullName>
    </submittedName>
</protein>
<proteinExistence type="predicted"/>
<feature type="transmembrane region" description="Helical" evidence="1">
    <location>
        <begin position="117"/>
        <end position="135"/>
    </location>
</feature>
<name>A0AAV2JZ25_KNICA</name>
<evidence type="ECO:0000313" key="2">
    <source>
        <dbReference type="EMBL" id="CAL1581920.1"/>
    </source>
</evidence>
<feature type="transmembrane region" description="Helical" evidence="1">
    <location>
        <begin position="77"/>
        <end position="110"/>
    </location>
</feature>
<organism evidence="2 3">
    <name type="scientific">Knipowitschia caucasica</name>
    <name type="common">Caucasian dwarf goby</name>
    <name type="synonym">Pomatoschistus caucasicus</name>
    <dbReference type="NCBI Taxonomy" id="637954"/>
    <lineage>
        <taxon>Eukaryota</taxon>
        <taxon>Metazoa</taxon>
        <taxon>Chordata</taxon>
        <taxon>Craniata</taxon>
        <taxon>Vertebrata</taxon>
        <taxon>Euteleostomi</taxon>
        <taxon>Actinopterygii</taxon>
        <taxon>Neopterygii</taxon>
        <taxon>Teleostei</taxon>
        <taxon>Neoteleostei</taxon>
        <taxon>Acanthomorphata</taxon>
        <taxon>Gobiaria</taxon>
        <taxon>Gobiiformes</taxon>
        <taxon>Gobioidei</taxon>
        <taxon>Gobiidae</taxon>
        <taxon>Gobiinae</taxon>
        <taxon>Knipowitschia</taxon>
    </lineage>
</organism>
<dbReference type="Proteomes" id="UP001497482">
    <property type="component" value="Chromosome 15"/>
</dbReference>
<feature type="transmembrane region" description="Helical" evidence="1">
    <location>
        <begin position="22"/>
        <end position="44"/>
    </location>
</feature>
<evidence type="ECO:0000256" key="1">
    <source>
        <dbReference type="SAM" id="Phobius"/>
    </source>
</evidence>
<accession>A0AAV2JZ25</accession>
<gene>
    <name evidence="2" type="ORF">KC01_LOCUS12633</name>
</gene>
<dbReference type="AlphaFoldDB" id="A0AAV2JZ25"/>
<feature type="transmembrane region" description="Helical" evidence="1">
    <location>
        <begin position="51"/>
        <end position="71"/>
    </location>
</feature>
<feature type="transmembrane region" description="Helical" evidence="1">
    <location>
        <begin position="141"/>
        <end position="159"/>
    </location>
</feature>
<reference evidence="2 3" key="1">
    <citation type="submission" date="2024-04" db="EMBL/GenBank/DDBJ databases">
        <authorList>
            <person name="Waldvogel A.-M."/>
            <person name="Schoenle A."/>
        </authorList>
    </citation>
    <scope>NUCLEOTIDE SEQUENCE [LARGE SCALE GENOMIC DNA]</scope>
</reference>
<keyword evidence="3" id="KW-1185">Reference proteome</keyword>
<keyword evidence="1" id="KW-1133">Transmembrane helix</keyword>
<keyword evidence="1" id="KW-0812">Transmembrane</keyword>
<evidence type="ECO:0000313" key="3">
    <source>
        <dbReference type="Proteomes" id="UP001497482"/>
    </source>
</evidence>
<dbReference type="EMBL" id="OZ035837">
    <property type="protein sequence ID" value="CAL1581920.1"/>
    <property type="molecule type" value="Genomic_DNA"/>
</dbReference>
<sequence length="164" mass="16928">MWVFWLGVGCVGGWDGGGGGEYFGGCVGGVGVGCGWVWGMGVVVECFVGGLLGGGWGGWGGCFGFVGWGFWGYCGGVWWGVGVVVLGCIFVLGCMGGVGCCLWGCGWVVWGWGCGGGWLCGGCWCFVVGGVVFWWVVWGVWWVWFGFGGCGWVVGGCIGDELCG</sequence>
<keyword evidence="1" id="KW-0472">Membrane</keyword>